<protein>
    <submittedName>
        <fullName evidence="1">Uncharacterized protein</fullName>
    </submittedName>
</protein>
<sequence length="68" mass="7975">MHHLIDRQVTVRFGAANQTVQVSIDLRSYWQTNAQGTELVLRIRIRLKRLTKCCKKKLVVNRSGRRLT</sequence>
<evidence type="ECO:0000313" key="1">
    <source>
        <dbReference type="EMBL" id="JAE06921.1"/>
    </source>
</evidence>
<reference evidence="1" key="2">
    <citation type="journal article" date="2015" name="Data Brief">
        <title>Shoot transcriptome of the giant reed, Arundo donax.</title>
        <authorList>
            <person name="Barrero R.A."/>
            <person name="Guerrero F.D."/>
            <person name="Moolhuijzen P."/>
            <person name="Goolsby J.A."/>
            <person name="Tidwell J."/>
            <person name="Bellgard S.E."/>
            <person name="Bellgard M.I."/>
        </authorList>
    </citation>
    <scope>NUCLEOTIDE SEQUENCE</scope>
    <source>
        <tissue evidence="1">Shoot tissue taken approximately 20 cm above the soil surface</tissue>
    </source>
</reference>
<dbReference type="AlphaFoldDB" id="A0A0A9F9U7"/>
<dbReference type="EMBL" id="GBRH01190975">
    <property type="protein sequence ID" value="JAE06921.1"/>
    <property type="molecule type" value="Transcribed_RNA"/>
</dbReference>
<accession>A0A0A9F9U7</accession>
<organism evidence="1">
    <name type="scientific">Arundo donax</name>
    <name type="common">Giant reed</name>
    <name type="synonym">Donax arundinaceus</name>
    <dbReference type="NCBI Taxonomy" id="35708"/>
    <lineage>
        <taxon>Eukaryota</taxon>
        <taxon>Viridiplantae</taxon>
        <taxon>Streptophyta</taxon>
        <taxon>Embryophyta</taxon>
        <taxon>Tracheophyta</taxon>
        <taxon>Spermatophyta</taxon>
        <taxon>Magnoliopsida</taxon>
        <taxon>Liliopsida</taxon>
        <taxon>Poales</taxon>
        <taxon>Poaceae</taxon>
        <taxon>PACMAD clade</taxon>
        <taxon>Arundinoideae</taxon>
        <taxon>Arundineae</taxon>
        <taxon>Arundo</taxon>
    </lineage>
</organism>
<name>A0A0A9F9U7_ARUDO</name>
<proteinExistence type="predicted"/>
<reference evidence="1" key="1">
    <citation type="submission" date="2014-09" db="EMBL/GenBank/DDBJ databases">
        <authorList>
            <person name="Magalhaes I.L.F."/>
            <person name="Oliveira U."/>
            <person name="Santos F.R."/>
            <person name="Vidigal T.H.D.A."/>
            <person name="Brescovit A.D."/>
            <person name="Santos A.J."/>
        </authorList>
    </citation>
    <scope>NUCLEOTIDE SEQUENCE</scope>
    <source>
        <tissue evidence="1">Shoot tissue taken approximately 20 cm above the soil surface</tissue>
    </source>
</reference>